<proteinExistence type="predicted"/>
<accession>A0A9X6PI87</accession>
<dbReference type="EMBL" id="JAWQCK010000001">
    <property type="protein sequence ID" value="MDW9207617.1"/>
    <property type="molecule type" value="Genomic_DNA"/>
</dbReference>
<organism evidence="3 4">
    <name type="scientific">Bacillus thuringiensis serovar toumanoffi</name>
    <dbReference type="NCBI Taxonomy" id="180862"/>
    <lineage>
        <taxon>Bacteria</taxon>
        <taxon>Bacillati</taxon>
        <taxon>Bacillota</taxon>
        <taxon>Bacilli</taxon>
        <taxon>Bacillales</taxon>
        <taxon>Bacillaceae</taxon>
        <taxon>Bacillus</taxon>
        <taxon>Bacillus cereus group</taxon>
    </lineage>
</organism>
<name>A0A9X6PI87_BACTU</name>
<evidence type="ECO:0000313" key="3">
    <source>
        <dbReference type="EMBL" id="MDW9208864.1"/>
    </source>
</evidence>
<reference evidence="3 4" key="1">
    <citation type="submission" date="2023-10" db="EMBL/GenBank/DDBJ databases">
        <title>Draft Genome Sequence of Bacillus thuringiensis serovar. toumanoffi 4059: Identification of a Novel Cry Protein Candidate.</title>
        <authorList>
            <person name="Murdoch R.W."/>
            <person name="Gemler B."/>
            <person name="Heater B.S."/>
        </authorList>
    </citation>
    <scope>NUCLEOTIDE SEQUENCE [LARGE SCALE GENOMIC DNA]</scope>
    <source>
        <strain evidence="3 4">4059</strain>
    </source>
</reference>
<protein>
    <submittedName>
        <fullName evidence="3">Uncharacterized protein</fullName>
    </submittedName>
</protein>
<dbReference type="RefSeq" id="WP_000119424.1">
    <property type="nucleotide sequence ID" value="NZ_JAWQCK010000001.1"/>
</dbReference>
<dbReference type="Proteomes" id="UP001272716">
    <property type="component" value="Unassembled WGS sequence"/>
</dbReference>
<evidence type="ECO:0000313" key="4">
    <source>
        <dbReference type="Proteomes" id="UP001272716"/>
    </source>
</evidence>
<feature type="compositionally biased region" description="Pro residues" evidence="1">
    <location>
        <begin position="134"/>
        <end position="152"/>
    </location>
</feature>
<evidence type="ECO:0000313" key="2">
    <source>
        <dbReference type="EMBL" id="MDW9207617.1"/>
    </source>
</evidence>
<dbReference type="AlphaFoldDB" id="A0A9X6PI87"/>
<feature type="region of interest" description="Disordered" evidence="1">
    <location>
        <begin position="133"/>
        <end position="156"/>
    </location>
</feature>
<gene>
    <name evidence="2" type="ORF">BTTOUR_02150</name>
    <name evidence="3" type="ORF">BTTOUR_09010</name>
</gene>
<evidence type="ECO:0000256" key="1">
    <source>
        <dbReference type="SAM" id="MobiDB-lite"/>
    </source>
</evidence>
<comment type="caution">
    <text evidence="3">The sequence shown here is derived from an EMBL/GenBank/DDBJ whole genome shotgun (WGS) entry which is preliminary data.</text>
</comment>
<dbReference type="EMBL" id="JAWQCK010000007">
    <property type="protein sequence ID" value="MDW9208864.1"/>
    <property type="molecule type" value="Genomic_DNA"/>
</dbReference>
<sequence>MSYCSDLMKECNQILSGGIMNTIIRNESESITTNLIKWFESSKFEDVQKAKDRGFKFKFTVPIQGVPVPFDLGGADAEQQFNRLKEHIARGEVEQMSMTKTTNFVQENVSEELVKAWERTMAKVLNHCSIVFDPPQPQPNPQPNPQPQPNPGPHYGLNYEINQSDDRAIIRVFYNKTNASDSYPIVESFRIIGGELLDGALEPGTIIDNEKIITVRQTSNQEVLVLLSTDKQDLDIKFTSNVLESLFLKIFLYKIPLNSSQHVYSKKVPSGFKVISGGFNTKLGPDLANCIPTSSYPSAIDEWTIQYSSKIEGINDQMLYMSITTVYDPNNQWDIQIFSNQTRHGSSINCSPAPNYMMVGGGMQFSILGGNNESEILNQEDYRTGIQSCYPKNDNTWEATLTETDLQRVPSWDLFCYAVGIRRNSGLENVVKTREHVGEVRIDDQIYYVTSGGVYMNGITDRNTYLGLSILSFYTQGTPSDLSVPVGWTVYAKIGTPTTHPTEFICAALAIKHPSIEFLPLEDPNDVLNRHNQ</sequence>